<evidence type="ECO:0008006" key="5">
    <source>
        <dbReference type="Google" id="ProtNLM"/>
    </source>
</evidence>
<organism evidence="3 4">
    <name type="scientific">Candidatus Uhrbacteria bacterium RIFCSPHIGHO2_12_FULL_54_23</name>
    <dbReference type="NCBI Taxonomy" id="1802397"/>
    <lineage>
        <taxon>Bacteria</taxon>
        <taxon>Candidatus Uhriibacteriota</taxon>
    </lineage>
</organism>
<accession>A0A1F7UMK9</accession>
<protein>
    <recommendedName>
        <fullName evidence="5">Glycosyltransferase subfamily 4-like N-terminal domain-containing protein</fullName>
    </recommendedName>
</protein>
<dbReference type="InterPro" id="IPR028098">
    <property type="entry name" value="Glyco_trans_4-like_N"/>
</dbReference>
<dbReference type="InterPro" id="IPR001296">
    <property type="entry name" value="Glyco_trans_1"/>
</dbReference>
<dbReference type="PANTHER" id="PTHR45947:SF3">
    <property type="entry name" value="SULFOQUINOVOSYL TRANSFERASE SQD2"/>
    <property type="match status" value="1"/>
</dbReference>
<evidence type="ECO:0000259" key="1">
    <source>
        <dbReference type="Pfam" id="PF00534"/>
    </source>
</evidence>
<dbReference type="InterPro" id="IPR050194">
    <property type="entry name" value="Glycosyltransferase_grp1"/>
</dbReference>
<gene>
    <name evidence="3" type="ORF">A3J43_00365</name>
</gene>
<dbReference type="PANTHER" id="PTHR45947">
    <property type="entry name" value="SULFOQUINOVOSYL TRANSFERASE SQD2"/>
    <property type="match status" value="1"/>
</dbReference>
<dbReference type="AlphaFoldDB" id="A0A1F7UMK9"/>
<feature type="domain" description="Glycosyl transferase family 1" evidence="1">
    <location>
        <begin position="200"/>
        <end position="352"/>
    </location>
</feature>
<dbReference type="Pfam" id="PF00534">
    <property type="entry name" value="Glycos_transf_1"/>
    <property type="match status" value="1"/>
</dbReference>
<proteinExistence type="predicted"/>
<name>A0A1F7UMK9_9BACT</name>
<dbReference type="Proteomes" id="UP000176604">
    <property type="component" value="Unassembled WGS sequence"/>
</dbReference>
<dbReference type="CDD" id="cd03801">
    <property type="entry name" value="GT4_PimA-like"/>
    <property type="match status" value="1"/>
</dbReference>
<dbReference type="STRING" id="1802397.A3J43_00365"/>
<feature type="domain" description="Glycosyltransferase subfamily 4-like N-terminal" evidence="2">
    <location>
        <begin position="23"/>
        <end position="164"/>
    </location>
</feature>
<comment type="caution">
    <text evidence="3">The sequence shown here is derived from an EMBL/GenBank/DDBJ whole genome shotgun (WGS) entry which is preliminary data.</text>
</comment>
<dbReference type="Pfam" id="PF13579">
    <property type="entry name" value="Glyco_trans_4_4"/>
    <property type="match status" value="1"/>
</dbReference>
<reference evidence="3 4" key="1">
    <citation type="journal article" date="2016" name="Nat. Commun.">
        <title>Thousands of microbial genomes shed light on interconnected biogeochemical processes in an aquifer system.</title>
        <authorList>
            <person name="Anantharaman K."/>
            <person name="Brown C.T."/>
            <person name="Hug L.A."/>
            <person name="Sharon I."/>
            <person name="Castelle C.J."/>
            <person name="Probst A.J."/>
            <person name="Thomas B.C."/>
            <person name="Singh A."/>
            <person name="Wilkins M.J."/>
            <person name="Karaoz U."/>
            <person name="Brodie E.L."/>
            <person name="Williams K.H."/>
            <person name="Hubbard S.S."/>
            <person name="Banfield J.F."/>
        </authorList>
    </citation>
    <scope>NUCLEOTIDE SEQUENCE [LARGE SCALE GENOMIC DNA]</scope>
</reference>
<sequence length="355" mass="40229">MDFPQFPQGTLLLITNDYPPRKGGVSWYYYNLVRGLNADFTQSDAVHNSLQLPLILRGRERCEVLKAGRWTMTPLWPLIIFPLLLKTHQLKTNTWWAGQVLPVGTVVWLLSFVWKKPYIVSTHGMDVLMPLKSKRRRWLVGKILQRAALITANSEWTREEIVRNYESGMRNHCLRQKIAVIFPEPKPKREVPREEAKALRLQLKIPEGATVLLTACRLVKRKGVDRVLAALPEVWKAMPDLHYIIVGNGEERQKLETMVGARSIAPVHFVGEVSDEELAAYYSLADAFILLPREEGCDAEGFGIVYREADQYGLPIVGCVSGGTGEALQQCRKTLLVENPDDPKSVAEKICQAFQ</sequence>
<dbReference type="Gene3D" id="3.40.50.2000">
    <property type="entry name" value="Glycogen Phosphorylase B"/>
    <property type="match status" value="2"/>
</dbReference>
<evidence type="ECO:0000259" key="2">
    <source>
        <dbReference type="Pfam" id="PF13579"/>
    </source>
</evidence>
<dbReference type="EMBL" id="MGEF01000006">
    <property type="protein sequence ID" value="OGL79531.1"/>
    <property type="molecule type" value="Genomic_DNA"/>
</dbReference>
<evidence type="ECO:0000313" key="4">
    <source>
        <dbReference type="Proteomes" id="UP000176604"/>
    </source>
</evidence>
<evidence type="ECO:0000313" key="3">
    <source>
        <dbReference type="EMBL" id="OGL79531.1"/>
    </source>
</evidence>
<dbReference type="GO" id="GO:0016758">
    <property type="term" value="F:hexosyltransferase activity"/>
    <property type="evidence" value="ECO:0007669"/>
    <property type="project" value="TreeGrafter"/>
</dbReference>
<dbReference type="SUPFAM" id="SSF53756">
    <property type="entry name" value="UDP-Glycosyltransferase/glycogen phosphorylase"/>
    <property type="match status" value="1"/>
</dbReference>